<dbReference type="EMBL" id="FNKX01000001">
    <property type="protein sequence ID" value="SDR11121.1"/>
    <property type="molecule type" value="Genomic_DNA"/>
</dbReference>
<feature type="domain" description="Lysozyme inhibitor LprI-like N-terminal" evidence="2">
    <location>
        <begin position="64"/>
        <end position="138"/>
    </location>
</feature>
<sequence length="505" mass="54475">MKSCTRAASEAYTMNDAIASFARGGRGKNRHSVGNGKRRLLISTVMSLVLASSSISAIAAGLDCARATSSAEQTVCTLEGLRQADGRLSHVYGRLLGALPQQRVALRAAQLAWLKARDQCGANADCIDQRYQSRIADLQARLVDAVAYRPDAQDMAALGDLRALVEAERQREPTFPLDKVIEQLRIKTGVTSFDNVGGDGLDRAKFPTVRPKGVTPDEWKALQASGIDGGGENGTASYLLINLDGDGPRDLVIDTYSGGTGLFSCINTLSRKGGRFEGNYQRDGDDSLDGDGDDGTGQSCLYTLNGRGANQSGDWIRLRGRVYAAYRDSEYGVDDVYLIRPLTVVGEVPVLTVRYRYQLSVPVVQKKDDGHKTVTLESRLHTALTNALHSVGDEAARDAGSRTPLCPIPSTVKGDDREEYYSYGPGHYSYEIVGDMPIKVGNKCYLGRMVDWFGDYGKDGLTAEIWMREPGDAGADSEQTFTVHGIRTAIGTEMSIGKMAGDGGT</sequence>
<dbReference type="PANTHER" id="PTHR37549:SF1">
    <property type="entry name" value="LIPOPROTEIN LPRI"/>
    <property type="match status" value="1"/>
</dbReference>
<organism evidence="3 4">
    <name type="scientific">Paraburkholderia tuberum</name>
    <dbReference type="NCBI Taxonomy" id="157910"/>
    <lineage>
        <taxon>Bacteria</taxon>
        <taxon>Pseudomonadati</taxon>
        <taxon>Pseudomonadota</taxon>
        <taxon>Betaproteobacteria</taxon>
        <taxon>Burkholderiales</taxon>
        <taxon>Burkholderiaceae</taxon>
        <taxon>Paraburkholderia</taxon>
    </lineage>
</organism>
<gene>
    <name evidence="3" type="ORF">SAMN05445850_2839</name>
</gene>
<protein>
    <recommendedName>
        <fullName evidence="2">Lysozyme inhibitor LprI-like N-terminal domain-containing protein</fullName>
    </recommendedName>
</protein>
<proteinExistence type="predicted"/>
<dbReference type="Gene3D" id="1.20.1270.180">
    <property type="match status" value="1"/>
</dbReference>
<keyword evidence="4" id="KW-1185">Reference proteome</keyword>
<keyword evidence="1" id="KW-1133">Transmembrane helix</keyword>
<reference evidence="4" key="1">
    <citation type="submission" date="2016-10" db="EMBL/GenBank/DDBJ databases">
        <authorList>
            <person name="Varghese N."/>
            <person name="Submissions S."/>
        </authorList>
    </citation>
    <scope>NUCLEOTIDE SEQUENCE [LARGE SCALE GENOMIC DNA]</scope>
    <source>
        <strain evidence="4">DUS833</strain>
    </source>
</reference>
<feature type="transmembrane region" description="Helical" evidence="1">
    <location>
        <begin position="40"/>
        <end position="62"/>
    </location>
</feature>
<evidence type="ECO:0000259" key="2">
    <source>
        <dbReference type="Pfam" id="PF07007"/>
    </source>
</evidence>
<dbReference type="InterPro" id="IPR052755">
    <property type="entry name" value="Lysozyme_Inhibitor_LprI"/>
</dbReference>
<dbReference type="PANTHER" id="PTHR37549">
    <property type="entry name" value="LIPOPROTEIN LPRI"/>
    <property type="match status" value="1"/>
</dbReference>
<dbReference type="GO" id="GO:0005576">
    <property type="term" value="C:extracellular region"/>
    <property type="evidence" value="ECO:0007669"/>
    <property type="project" value="TreeGrafter"/>
</dbReference>
<dbReference type="Proteomes" id="UP000199365">
    <property type="component" value="Unassembled WGS sequence"/>
</dbReference>
<dbReference type="AlphaFoldDB" id="A0A1H1GD66"/>
<dbReference type="Pfam" id="PF07007">
    <property type="entry name" value="LprI"/>
    <property type="match status" value="1"/>
</dbReference>
<keyword evidence="1" id="KW-0472">Membrane</keyword>
<evidence type="ECO:0000313" key="3">
    <source>
        <dbReference type="EMBL" id="SDR11121.1"/>
    </source>
</evidence>
<name>A0A1H1GD66_9BURK</name>
<keyword evidence="1" id="KW-0812">Transmembrane</keyword>
<accession>A0A1H1GD66</accession>
<dbReference type="STRING" id="157910.SAMN05445850_2839"/>
<evidence type="ECO:0000256" key="1">
    <source>
        <dbReference type="SAM" id="Phobius"/>
    </source>
</evidence>
<dbReference type="InterPro" id="IPR009739">
    <property type="entry name" value="LprI-like_N"/>
</dbReference>
<evidence type="ECO:0000313" key="4">
    <source>
        <dbReference type="Proteomes" id="UP000199365"/>
    </source>
</evidence>